<evidence type="ECO:0000313" key="2">
    <source>
        <dbReference type="Proteomes" id="UP000321408"/>
    </source>
</evidence>
<dbReference type="AlphaFoldDB" id="A0A5B9DD54"/>
<dbReference type="KEGG" id="psyt:DSAG12_03081"/>
<dbReference type="EMBL" id="CP042905">
    <property type="protein sequence ID" value="QEE17249.2"/>
    <property type="molecule type" value="Genomic_DNA"/>
</dbReference>
<sequence length="306" mass="36145">MSNVKKKTPHTIKTKTSKKTSSNTKNIKGKKTSKKSTKKKSIQSKKPAKKMEKFIENNRETSKKLKSETILNSQVQISKKTHRKTKGPNTDKLKTENREDLVARHLLRLYQFIKENDPINEQELLEEMDKGTPNEELRLKITQLELEIESIYEENHALRQNALQTQIEAEDQIESTEFENRELKEKVREINDYVKAELEKRAKRFEIIIEDLRARLRGALEKNEKITEVSEKIEYMQQQVTSLFDQNDTLTNKNNKLEQKLGNLNEKFEDSQQNNLRLESKNKELHKKVELQKLVIDGYKRKEMKH</sequence>
<dbReference type="Proteomes" id="UP000321408">
    <property type="component" value="Chromosome"/>
</dbReference>
<evidence type="ECO:0000313" key="1">
    <source>
        <dbReference type="EMBL" id="QEE17249.2"/>
    </source>
</evidence>
<reference evidence="1 2" key="1">
    <citation type="journal article" date="2020" name="Nature">
        <title>Isolation of an archaeon at the prokaryote-eukaryote interface.</title>
        <authorList>
            <person name="Imachi H."/>
            <person name="Nobu M.K."/>
            <person name="Nakahara N."/>
            <person name="Morono Y."/>
            <person name="Ogawara M."/>
            <person name="Takaki Y."/>
            <person name="Takano Y."/>
            <person name="Uematsu K."/>
            <person name="Ikuta T."/>
            <person name="Ito M."/>
            <person name="Matsui Y."/>
            <person name="Miyazaki M."/>
            <person name="Murata K."/>
            <person name="Saito Y."/>
            <person name="Sakai S."/>
            <person name="Song C."/>
            <person name="Tasumi E."/>
            <person name="Yamanaka Y."/>
            <person name="Yamaguchi T."/>
            <person name="Kamagata Y."/>
            <person name="Tamaki H."/>
            <person name="Takai K."/>
        </authorList>
    </citation>
    <scope>NUCLEOTIDE SEQUENCE [LARGE SCALE GENOMIC DNA]</scope>
    <source>
        <strain evidence="1 2">MK-D1</strain>
    </source>
</reference>
<organism evidence="1 2">
    <name type="scientific">Promethearchaeum syntrophicum</name>
    <dbReference type="NCBI Taxonomy" id="2594042"/>
    <lineage>
        <taxon>Archaea</taxon>
        <taxon>Promethearchaeati</taxon>
        <taxon>Promethearchaeota</taxon>
        <taxon>Promethearchaeia</taxon>
        <taxon>Promethearchaeales</taxon>
        <taxon>Promethearchaeaceae</taxon>
        <taxon>Promethearchaeum</taxon>
    </lineage>
</organism>
<reference evidence="1 2" key="2">
    <citation type="journal article" date="2024" name="Int. J. Syst. Evol. Microbiol.">
        <title>Promethearchaeum syntrophicum gen. nov., sp. nov., an anaerobic, obligately syntrophic archaeon, the first isolate of the lineage 'Asgard' archaea, and proposal of the new archaeal phylum Promethearchaeota phyl. nov. and kingdom Promethearchaeati regn. nov.</title>
        <authorList>
            <person name="Imachi H."/>
            <person name="Nobu M.K."/>
            <person name="Kato S."/>
            <person name="Takaki Y."/>
            <person name="Miyazaki M."/>
            <person name="Miyata M."/>
            <person name="Ogawara M."/>
            <person name="Saito Y."/>
            <person name="Sakai S."/>
            <person name="Tahara Y.O."/>
            <person name="Takano Y."/>
            <person name="Tasumi E."/>
            <person name="Uematsu K."/>
            <person name="Yoshimura T."/>
            <person name="Itoh T."/>
            <person name="Ohkuma M."/>
            <person name="Takai K."/>
        </authorList>
    </citation>
    <scope>NUCLEOTIDE SEQUENCE [LARGE SCALE GENOMIC DNA]</scope>
    <source>
        <strain evidence="1 2">MK-D1</strain>
    </source>
</reference>
<keyword evidence="2" id="KW-1185">Reference proteome</keyword>
<accession>A0A5B9DD54</accession>
<protein>
    <submittedName>
        <fullName evidence="1">Uncharacterized protein</fullName>
    </submittedName>
</protein>
<name>A0A5B9DD54_9ARCH</name>
<proteinExistence type="predicted"/>
<gene>
    <name evidence="1" type="ORF">DSAG12_03081</name>
</gene>